<gene>
    <name evidence="3" type="primary">LOC106556676</name>
</gene>
<accession>A0A6I9Z397</accession>
<dbReference type="Pfam" id="PF00168">
    <property type="entry name" value="C2"/>
    <property type="match status" value="1"/>
</dbReference>
<dbReference type="CDD" id="cd08373">
    <property type="entry name" value="C2A_Ferlin"/>
    <property type="match status" value="1"/>
</dbReference>
<dbReference type="PROSITE" id="PS50004">
    <property type="entry name" value="C2"/>
    <property type="match status" value="1"/>
</dbReference>
<dbReference type="RefSeq" id="XP_013931127.1">
    <property type="nucleotide sequence ID" value="XM_014075652.1"/>
</dbReference>
<organism evidence="2 3">
    <name type="scientific">Thamnophis sirtalis</name>
    <dbReference type="NCBI Taxonomy" id="35019"/>
    <lineage>
        <taxon>Eukaryota</taxon>
        <taxon>Metazoa</taxon>
        <taxon>Chordata</taxon>
        <taxon>Craniata</taxon>
        <taxon>Vertebrata</taxon>
        <taxon>Euteleostomi</taxon>
        <taxon>Lepidosauria</taxon>
        <taxon>Squamata</taxon>
        <taxon>Bifurcata</taxon>
        <taxon>Unidentata</taxon>
        <taxon>Episquamata</taxon>
        <taxon>Toxicofera</taxon>
        <taxon>Serpentes</taxon>
        <taxon>Colubroidea</taxon>
        <taxon>Colubridae</taxon>
        <taxon>Natricinae</taxon>
        <taxon>Thamnophis</taxon>
    </lineage>
</organism>
<dbReference type="InterPro" id="IPR000008">
    <property type="entry name" value="C2_dom"/>
</dbReference>
<sequence>MALSVSIKRVSQLPGTGERQVHISFRGFTQKTKKIRCGQEAIFGELFRWPHYGKFIMEEMLIIKVYNCSKVFSNRLLGTLVISLQQLVMSGRLNIREALVDKNHSITRIYIELDLRYQPPDGAAGTWVEEDFIYQMKDSSEVIIRNAGFEELE</sequence>
<dbReference type="OrthoDB" id="10059618at2759"/>
<dbReference type="AlphaFoldDB" id="A0A6I9Z397"/>
<proteinExistence type="predicted"/>
<dbReference type="Gene3D" id="2.60.40.150">
    <property type="entry name" value="C2 domain"/>
    <property type="match status" value="1"/>
</dbReference>
<dbReference type="SUPFAM" id="SSF49562">
    <property type="entry name" value="C2 domain (Calcium/lipid-binding domain, CaLB)"/>
    <property type="match status" value="1"/>
</dbReference>
<reference evidence="3" key="1">
    <citation type="submission" date="2025-08" db="UniProtKB">
        <authorList>
            <consortium name="RefSeq"/>
        </authorList>
    </citation>
    <scope>IDENTIFICATION</scope>
</reference>
<name>A0A6I9Z397_9SAUR</name>
<protein>
    <submittedName>
        <fullName evidence="3">Fer-1-like protein 4</fullName>
    </submittedName>
</protein>
<evidence type="ECO:0000259" key="1">
    <source>
        <dbReference type="PROSITE" id="PS50004"/>
    </source>
</evidence>
<feature type="domain" description="C2" evidence="1">
    <location>
        <begin position="1"/>
        <end position="97"/>
    </location>
</feature>
<evidence type="ECO:0000313" key="3">
    <source>
        <dbReference type="RefSeq" id="XP_013931127.1"/>
    </source>
</evidence>
<dbReference type="Proteomes" id="UP000504617">
    <property type="component" value="Unplaced"/>
</dbReference>
<dbReference type="InterPro" id="IPR037726">
    <property type="entry name" value="C2A_Ferlin"/>
</dbReference>
<dbReference type="InterPro" id="IPR035892">
    <property type="entry name" value="C2_domain_sf"/>
</dbReference>
<keyword evidence="2" id="KW-1185">Reference proteome</keyword>
<evidence type="ECO:0000313" key="2">
    <source>
        <dbReference type="Proteomes" id="UP000504617"/>
    </source>
</evidence>
<dbReference type="GeneID" id="106556676"/>
<dbReference type="KEGG" id="tsr:106556676"/>